<dbReference type="PANTHER" id="PTHR30290:SF83">
    <property type="entry name" value="ABC TRANSPORTER SUBSTRATE-BINDING PROTEIN"/>
    <property type="match status" value="1"/>
</dbReference>
<dbReference type="GO" id="GO:1904680">
    <property type="term" value="F:peptide transmembrane transporter activity"/>
    <property type="evidence" value="ECO:0007669"/>
    <property type="project" value="TreeGrafter"/>
</dbReference>
<dbReference type="InterPro" id="IPR039424">
    <property type="entry name" value="SBP_5"/>
</dbReference>
<dbReference type="InterPro" id="IPR000914">
    <property type="entry name" value="SBP_5_dom"/>
</dbReference>
<dbReference type="Gene3D" id="3.40.190.10">
    <property type="entry name" value="Periplasmic binding protein-like II"/>
    <property type="match status" value="1"/>
</dbReference>
<dbReference type="KEGG" id="cgz:M787_004610"/>
<accession>A0A173E0A7</accession>
<dbReference type="eggNOG" id="COG4166">
    <property type="taxonomic scope" value="Bacteria"/>
</dbReference>
<sequence length="446" mass="50408">MNVLSLPWIVVLFGFVFLHSGCVSKSSCNTPALTIAIYDDPFSLSPDQAKRALDLSIAKLLFEGLTRENATLSSGIELALASHYRVSTDATTYTFFLKPNACWSDGSKITAHDVIKSWEHAKQSSPHHQLFEGINFYPNSSSEITLTLNIPNPQLLHLLSSPAFAVFNPNNLNIFSGPFRLLSHTPNHSLALEKNIHYYDQDKVAIDSLRLLVVPDFHTASLLLQRGEIQWLGQPWHQGLTKELKDSSSYHYTYYPVEGIFWITINTQDPFLSHYDNRYRVASAINREEIIQHALQSNQEPAYGLTRQSQPNRLSEKQTINPSPIKLKLTYPANIFRCQCIAEILKEQLKIVSIDLILEGLDYHVFLNKRKNHDFSLATGTGVAYYPQAHILTPEASCLIKNLEILPIYHMTHDYLTTLRIENILYNASGAVDLKYAYLSLPSSCS</sequence>
<dbReference type="Proteomes" id="UP000019147">
    <property type="component" value="Chromosome"/>
</dbReference>
<dbReference type="GO" id="GO:0030288">
    <property type="term" value="C:outer membrane-bounded periplasmic space"/>
    <property type="evidence" value="ECO:0007669"/>
    <property type="project" value="UniProtKB-ARBA"/>
</dbReference>
<dbReference type="OrthoDB" id="17118at2"/>
<dbReference type="AlphaFoldDB" id="A0A173E0A7"/>
<organism evidence="2 3">
    <name type="scientific">Chlamydia gallinacea 08-1274/3</name>
    <dbReference type="NCBI Taxonomy" id="1143323"/>
    <lineage>
        <taxon>Bacteria</taxon>
        <taxon>Pseudomonadati</taxon>
        <taxon>Chlamydiota</taxon>
        <taxon>Chlamydiia</taxon>
        <taxon>Chlamydiales</taxon>
        <taxon>Chlamydiaceae</taxon>
        <taxon>Chlamydia/Chlamydophila group</taxon>
        <taxon>Chlamydia</taxon>
    </lineage>
</organism>
<dbReference type="GO" id="GO:0043190">
    <property type="term" value="C:ATP-binding cassette (ABC) transporter complex"/>
    <property type="evidence" value="ECO:0007669"/>
    <property type="project" value="InterPro"/>
</dbReference>
<evidence type="ECO:0000313" key="2">
    <source>
        <dbReference type="EMBL" id="ANG66586.1"/>
    </source>
</evidence>
<evidence type="ECO:0000259" key="1">
    <source>
        <dbReference type="Pfam" id="PF00496"/>
    </source>
</evidence>
<protein>
    <submittedName>
        <fullName evidence="2">Peptide ABC transporter substrate-binding protein</fullName>
    </submittedName>
</protein>
<dbReference type="STRING" id="1143323.M787_004610"/>
<evidence type="ECO:0000313" key="3">
    <source>
        <dbReference type="Proteomes" id="UP000019147"/>
    </source>
</evidence>
<dbReference type="SUPFAM" id="SSF53850">
    <property type="entry name" value="Periplasmic binding protein-like II"/>
    <property type="match status" value="1"/>
</dbReference>
<proteinExistence type="predicted"/>
<dbReference type="Gene3D" id="3.10.105.10">
    <property type="entry name" value="Dipeptide-binding Protein, Domain 3"/>
    <property type="match status" value="1"/>
</dbReference>
<reference evidence="2 3" key="1">
    <citation type="journal article" date="2014" name="Syst. Appl. Microbiol.">
        <title>Evidence for the existence of two new members of the family Chlamydiaceae and proposal of Chlamydia avium sp. nov. and Chlamydia gallinacea sp. nov.</title>
        <authorList>
            <person name="Sachse K."/>
            <person name="Laroucau K."/>
            <person name="Riege K."/>
            <person name="Wehner S."/>
            <person name="Dilcher M."/>
            <person name="Creasy H.H."/>
            <person name="Weidmann M."/>
            <person name="Myers G."/>
            <person name="Vorimore F."/>
            <person name="Vicari N."/>
            <person name="Magnino S."/>
            <person name="Liebler-Tenorio E."/>
            <person name="Ruettger A."/>
            <person name="Bavoil P.M."/>
            <person name="Hufert F.T."/>
            <person name="Rossello-Mora R."/>
            <person name="Marz M."/>
        </authorList>
    </citation>
    <scope>NUCLEOTIDE SEQUENCE [LARGE SCALE GENOMIC DNA]</scope>
    <source>
        <strain evidence="2 3">08-1274/3</strain>
    </source>
</reference>
<dbReference type="PANTHER" id="PTHR30290">
    <property type="entry name" value="PERIPLASMIC BINDING COMPONENT OF ABC TRANSPORTER"/>
    <property type="match status" value="1"/>
</dbReference>
<name>A0A173E0A7_9CHLA</name>
<dbReference type="Pfam" id="PF00496">
    <property type="entry name" value="SBP_bac_5"/>
    <property type="match status" value="1"/>
</dbReference>
<dbReference type="GO" id="GO:0015833">
    <property type="term" value="P:peptide transport"/>
    <property type="evidence" value="ECO:0007669"/>
    <property type="project" value="TreeGrafter"/>
</dbReference>
<gene>
    <name evidence="2" type="ORF">M787_004610</name>
</gene>
<dbReference type="EMBL" id="CP015840">
    <property type="protein sequence ID" value="ANG66586.1"/>
    <property type="molecule type" value="Genomic_DNA"/>
</dbReference>
<feature type="domain" description="Solute-binding protein family 5" evidence="1">
    <location>
        <begin position="77"/>
        <end position="390"/>
    </location>
</feature>